<dbReference type="EMBL" id="CM016558">
    <property type="protein sequence ID" value="TKW03775.1"/>
    <property type="molecule type" value="Genomic_DNA"/>
</dbReference>
<reference evidence="2" key="1">
    <citation type="submission" date="2019-03" db="EMBL/GenBank/DDBJ databases">
        <title>WGS assembly of Setaria viridis.</title>
        <authorList>
            <person name="Huang P."/>
            <person name="Jenkins J."/>
            <person name="Grimwood J."/>
            <person name="Barry K."/>
            <person name="Healey A."/>
            <person name="Mamidi S."/>
            <person name="Sreedasyam A."/>
            <person name="Shu S."/>
            <person name="Feldman M."/>
            <person name="Wu J."/>
            <person name="Yu Y."/>
            <person name="Chen C."/>
            <person name="Johnson J."/>
            <person name="Rokhsar D."/>
            <person name="Baxter I."/>
            <person name="Schmutz J."/>
            <person name="Brutnell T."/>
            <person name="Kellogg E."/>
        </authorList>
    </citation>
    <scope>NUCLEOTIDE SEQUENCE [LARGE SCALE GENOMIC DNA]</scope>
</reference>
<dbReference type="InterPro" id="IPR056594">
    <property type="entry name" value="AT5G49610-like_b-prop"/>
</dbReference>
<protein>
    <recommendedName>
        <fullName evidence="1">F-box protein AT5G49610-like beta-propeller domain-containing protein</fullName>
    </recommendedName>
</protein>
<gene>
    <name evidence="2" type="ORF">SEVIR_7G065300v2</name>
</gene>
<dbReference type="AlphaFoldDB" id="A0A4U6TQV7"/>
<dbReference type="Pfam" id="PF23635">
    <property type="entry name" value="Beta-prop_AT5G49610-like"/>
    <property type="match status" value="2"/>
</dbReference>
<accession>A0A4U6TQV7</accession>
<dbReference type="Proteomes" id="UP000298652">
    <property type="component" value="Chromosome 7"/>
</dbReference>
<dbReference type="Gramene" id="TKW03775">
    <property type="protein sequence ID" value="TKW03775"/>
    <property type="gene ID" value="SEVIR_7G065300v2"/>
</dbReference>
<dbReference type="PANTHER" id="PTHR33207">
    <property type="entry name" value="F-BOX DOMAIN CONTAINING PROTEIN-RELATED"/>
    <property type="match status" value="1"/>
</dbReference>
<organism evidence="2 3">
    <name type="scientific">Setaria viridis</name>
    <name type="common">Green bristlegrass</name>
    <name type="synonym">Setaria italica subsp. viridis</name>
    <dbReference type="NCBI Taxonomy" id="4556"/>
    <lineage>
        <taxon>Eukaryota</taxon>
        <taxon>Viridiplantae</taxon>
        <taxon>Streptophyta</taxon>
        <taxon>Embryophyta</taxon>
        <taxon>Tracheophyta</taxon>
        <taxon>Spermatophyta</taxon>
        <taxon>Magnoliopsida</taxon>
        <taxon>Liliopsida</taxon>
        <taxon>Poales</taxon>
        <taxon>Poaceae</taxon>
        <taxon>PACMAD clade</taxon>
        <taxon>Panicoideae</taxon>
        <taxon>Panicodae</taxon>
        <taxon>Paniceae</taxon>
        <taxon>Cenchrinae</taxon>
        <taxon>Setaria</taxon>
    </lineage>
</organism>
<keyword evidence="3" id="KW-1185">Reference proteome</keyword>
<name>A0A4U6TQV7_SETVI</name>
<evidence type="ECO:0000313" key="3">
    <source>
        <dbReference type="Proteomes" id="UP000298652"/>
    </source>
</evidence>
<feature type="domain" description="F-box protein AT5G49610-like beta-propeller" evidence="1">
    <location>
        <begin position="26"/>
        <end position="113"/>
    </location>
</feature>
<evidence type="ECO:0000313" key="2">
    <source>
        <dbReference type="EMBL" id="TKW03775.1"/>
    </source>
</evidence>
<evidence type="ECO:0000259" key="1">
    <source>
        <dbReference type="Pfam" id="PF23635"/>
    </source>
</evidence>
<proteinExistence type="predicted"/>
<sequence>MVCSPLQRSPPVHLPFQWLGTNSGTDPNRGLLCGGKFYVLSKDGYILGLDLVAMSLFCICLPDELLQDGREAIEYDDLKNVCVSREEGWKFYLIHIKGFKVFVWLHDAERGSNASNGKGVGITPAEFAYLSILDTTDDCSRTDYLLDVKSRAVEKVFQEDSHTASLLYPFTMVWPPAFPALNEEDDHGHVEL</sequence>
<feature type="domain" description="F-box protein AT5G49610-like beta-propeller" evidence="1">
    <location>
        <begin position="142"/>
        <end position="178"/>
    </location>
</feature>